<keyword evidence="1" id="KW-0472">Membrane</keyword>
<evidence type="ECO:0000313" key="2">
    <source>
        <dbReference type="EMBL" id="MDI9857874.1"/>
    </source>
</evidence>
<reference evidence="2 3" key="1">
    <citation type="submission" date="2023-05" db="EMBL/GenBank/DDBJ databases">
        <title>Novel species of genus Flectobacillus isolated from stream in China.</title>
        <authorList>
            <person name="Lu H."/>
        </authorList>
    </citation>
    <scope>NUCLEOTIDE SEQUENCE [LARGE SCALE GENOMIC DNA]</scope>
    <source>
        <strain evidence="2 3">KCTC 42575</strain>
    </source>
</reference>
<feature type="transmembrane region" description="Helical" evidence="1">
    <location>
        <begin position="6"/>
        <end position="26"/>
    </location>
</feature>
<evidence type="ECO:0000313" key="3">
    <source>
        <dbReference type="Proteomes" id="UP001236507"/>
    </source>
</evidence>
<gene>
    <name evidence="2" type="ORF">QM524_01510</name>
</gene>
<name>A0ABT6Y337_9BACT</name>
<evidence type="ECO:0000256" key="1">
    <source>
        <dbReference type="SAM" id="Phobius"/>
    </source>
</evidence>
<accession>A0ABT6Y337</accession>
<keyword evidence="1" id="KW-1133">Transmembrane helix</keyword>
<organism evidence="2 3">
    <name type="scientific">Flectobacillus roseus</name>
    <dbReference type="NCBI Taxonomy" id="502259"/>
    <lineage>
        <taxon>Bacteria</taxon>
        <taxon>Pseudomonadati</taxon>
        <taxon>Bacteroidota</taxon>
        <taxon>Cytophagia</taxon>
        <taxon>Cytophagales</taxon>
        <taxon>Flectobacillaceae</taxon>
        <taxon>Flectobacillus</taxon>
    </lineage>
</organism>
<comment type="caution">
    <text evidence="2">The sequence shown here is derived from an EMBL/GenBank/DDBJ whole genome shotgun (WGS) entry which is preliminary data.</text>
</comment>
<dbReference type="EMBL" id="JASHIF010000002">
    <property type="protein sequence ID" value="MDI9857874.1"/>
    <property type="molecule type" value="Genomic_DNA"/>
</dbReference>
<dbReference type="Proteomes" id="UP001236507">
    <property type="component" value="Unassembled WGS sequence"/>
</dbReference>
<proteinExistence type="predicted"/>
<sequence>MKNSIHFIYFLIMTFSLISTVCISCLGQNEISNDTINIEGFNIIPLKAFDYNGDFVIKEDTLFLVTCCNFVYYPFGKLTNKNSLKKSIFKNWTIKKYKRESFKNTNLAPPVWDFFEDVLAVSGRNKLSFFFDNDPEASTHGYIRNGEIWDSKVELLQHIKVGMNINAFCSKFFVNYPPELHRRFQVIAFISCISDITQHYTFKNGKLWNIKFISQP</sequence>
<dbReference type="RefSeq" id="WP_283343161.1">
    <property type="nucleotide sequence ID" value="NZ_JASHIF010000002.1"/>
</dbReference>
<keyword evidence="3" id="KW-1185">Reference proteome</keyword>
<keyword evidence="1" id="KW-0812">Transmembrane</keyword>
<evidence type="ECO:0008006" key="4">
    <source>
        <dbReference type="Google" id="ProtNLM"/>
    </source>
</evidence>
<protein>
    <recommendedName>
        <fullName evidence="4">Lipoprotein</fullName>
    </recommendedName>
</protein>